<accession>A0A1J5S5I9</accession>
<dbReference type="PANTHER" id="PTHR42886:SF42">
    <property type="entry name" value="ALPHA_BETA-HYDROLASES SUPERFAMILY PROTEIN"/>
    <property type="match status" value="1"/>
</dbReference>
<organism evidence="2">
    <name type="scientific">mine drainage metagenome</name>
    <dbReference type="NCBI Taxonomy" id="410659"/>
    <lineage>
        <taxon>unclassified sequences</taxon>
        <taxon>metagenomes</taxon>
        <taxon>ecological metagenomes</taxon>
    </lineage>
</organism>
<dbReference type="PANTHER" id="PTHR42886">
    <property type="entry name" value="RE40534P-RELATED"/>
    <property type="match status" value="1"/>
</dbReference>
<dbReference type="GO" id="GO:0042171">
    <property type="term" value="F:lysophosphatidic acid acyltransferase activity"/>
    <property type="evidence" value="ECO:0007669"/>
    <property type="project" value="TreeGrafter"/>
</dbReference>
<sequence>MNEPHFSGLEVLIHAPPVKSPRAAHPTPLLFIHGAYTAAWCWEEHFLPFFAGRGYQSCALSLSGHGASRGRGHLDSLGIDDYIKDVAEVASALAAPPVLIGHSMGGFVVQKYLEKHQAPAAVLMSSAPPQGLMSAAFGLMFQKPGLMKDLNSLMGGGRVSSETLREALFAQPVASSDLARYLRFSQPESHRAIWDMTLFNLPHPSRLKDTPLLVLGGELDQLIPVSLVEMTARTYTVAAEIFPGMGHGLMLERDWQKVADRILSWLAERGI</sequence>
<dbReference type="GO" id="GO:0055088">
    <property type="term" value="P:lipid homeostasis"/>
    <property type="evidence" value="ECO:0007669"/>
    <property type="project" value="TreeGrafter"/>
</dbReference>
<proteinExistence type="predicted"/>
<dbReference type="EC" id="1.11.1.10" evidence="2"/>
<dbReference type="Pfam" id="PF12697">
    <property type="entry name" value="Abhydrolase_6"/>
    <property type="match status" value="1"/>
</dbReference>
<evidence type="ECO:0000259" key="1">
    <source>
        <dbReference type="Pfam" id="PF12697"/>
    </source>
</evidence>
<name>A0A1J5S5I9_9ZZZZ</name>
<feature type="domain" description="AB hydrolase-1" evidence="1">
    <location>
        <begin position="29"/>
        <end position="260"/>
    </location>
</feature>
<dbReference type="EMBL" id="MLJW01000065">
    <property type="protein sequence ID" value="OIR03559.1"/>
    <property type="molecule type" value="Genomic_DNA"/>
</dbReference>
<reference evidence="2" key="1">
    <citation type="submission" date="2016-10" db="EMBL/GenBank/DDBJ databases">
        <title>Sequence of Gallionella enrichment culture.</title>
        <authorList>
            <person name="Poehlein A."/>
            <person name="Muehling M."/>
            <person name="Daniel R."/>
        </authorList>
    </citation>
    <scope>NUCLEOTIDE SEQUENCE</scope>
</reference>
<gene>
    <name evidence="2" type="primary">cpo_2</name>
    <name evidence="2" type="ORF">GALL_144180</name>
</gene>
<dbReference type="AlphaFoldDB" id="A0A1J5S5I9"/>
<dbReference type="GO" id="GO:0006654">
    <property type="term" value="P:phosphatidic acid biosynthetic process"/>
    <property type="evidence" value="ECO:0007669"/>
    <property type="project" value="TreeGrafter"/>
</dbReference>
<dbReference type="GO" id="GO:0016691">
    <property type="term" value="F:chloride peroxidase activity"/>
    <property type="evidence" value="ECO:0007669"/>
    <property type="project" value="UniProtKB-EC"/>
</dbReference>
<keyword evidence="2" id="KW-0575">Peroxidase</keyword>
<dbReference type="GO" id="GO:0052689">
    <property type="term" value="F:carboxylic ester hydrolase activity"/>
    <property type="evidence" value="ECO:0007669"/>
    <property type="project" value="TreeGrafter"/>
</dbReference>
<keyword evidence="2" id="KW-0560">Oxidoreductase</keyword>
<dbReference type="InterPro" id="IPR000073">
    <property type="entry name" value="AB_hydrolase_1"/>
</dbReference>
<comment type="caution">
    <text evidence="2">The sequence shown here is derived from an EMBL/GenBank/DDBJ whole genome shotgun (WGS) entry which is preliminary data.</text>
</comment>
<evidence type="ECO:0000313" key="2">
    <source>
        <dbReference type="EMBL" id="OIR03559.1"/>
    </source>
</evidence>
<protein>
    <submittedName>
        <fullName evidence="2">Non-heme chloroperoxidase</fullName>
        <ecNumber evidence="2">1.11.1.10</ecNumber>
    </submittedName>
</protein>
<dbReference type="SUPFAM" id="SSF53474">
    <property type="entry name" value="alpha/beta-Hydrolases"/>
    <property type="match status" value="1"/>
</dbReference>
<dbReference type="PRINTS" id="PR00111">
    <property type="entry name" value="ABHYDROLASE"/>
</dbReference>
<dbReference type="InterPro" id="IPR029058">
    <property type="entry name" value="AB_hydrolase_fold"/>
</dbReference>
<dbReference type="Gene3D" id="3.40.50.1820">
    <property type="entry name" value="alpha/beta hydrolase"/>
    <property type="match status" value="1"/>
</dbReference>